<dbReference type="GO" id="GO:0000155">
    <property type="term" value="F:phosphorelay sensor kinase activity"/>
    <property type="evidence" value="ECO:0007669"/>
    <property type="project" value="InterPro"/>
</dbReference>
<dbReference type="InterPro" id="IPR029016">
    <property type="entry name" value="GAF-like_dom_sf"/>
</dbReference>
<dbReference type="InterPro" id="IPR004358">
    <property type="entry name" value="Sig_transdc_His_kin-like_C"/>
</dbReference>
<dbReference type="Pfam" id="PF01590">
    <property type="entry name" value="GAF"/>
    <property type="match status" value="1"/>
</dbReference>
<dbReference type="EMBL" id="SLXL01000028">
    <property type="protein sequence ID" value="TCP19713.1"/>
    <property type="molecule type" value="Genomic_DNA"/>
</dbReference>
<dbReference type="NCBIfam" id="TIGR00229">
    <property type="entry name" value="sensory_box"/>
    <property type="match status" value="3"/>
</dbReference>
<keyword evidence="3 9" id="KW-0597">Phosphoprotein</keyword>
<dbReference type="Proteomes" id="UP000295733">
    <property type="component" value="Unassembled WGS sequence"/>
</dbReference>
<evidence type="ECO:0000313" key="15">
    <source>
        <dbReference type="Proteomes" id="UP000295733"/>
    </source>
</evidence>
<evidence type="ECO:0000256" key="8">
    <source>
        <dbReference type="ARBA" id="ARBA00023012"/>
    </source>
</evidence>
<dbReference type="InterPro" id="IPR003594">
    <property type="entry name" value="HATPase_dom"/>
</dbReference>
<accession>A0A4R2NEM3</accession>
<dbReference type="Gene3D" id="3.30.450.20">
    <property type="entry name" value="PAS domain"/>
    <property type="match status" value="3"/>
</dbReference>
<dbReference type="Gene3D" id="3.40.50.2300">
    <property type="match status" value="1"/>
</dbReference>
<dbReference type="InterPro" id="IPR011006">
    <property type="entry name" value="CheY-like_superfamily"/>
</dbReference>
<dbReference type="InterPro" id="IPR003018">
    <property type="entry name" value="GAF"/>
</dbReference>
<dbReference type="Pfam" id="PF12860">
    <property type="entry name" value="PAS_7"/>
    <property type="match status" value="1"/>
</dbReference>
<keyword evidence="6 14" id="KW-0418">Kinase</keyword>
<dbReference type="Gene3D" id="1.10.287.130">
    <property type="match status" value="1"/>
</dbReference>
<proteinExistence type="predicted"/>
<feature type="domain" description="Response regulatory" evidence="11">
    <location>
        <begin position="944"/>
        <end position="1061"/>
    </location>
</feature>
<dbReference type="PANTHER" id="PTHR43065:SF46">
    <property type="entry name" value="C4-DICARBOXYLATE TRANSPORT SENSOR PROTEIN DCTB"/>
    <property type="match status" value="1"/>
</dbReference>
<dbReference type="InterPro" id="IPR036097">
    <property type="entry name" value="HisK_dim/P_sf"/>
</dbReference>
<protein>
    <recommendedName>
        <fullName evidence="2">histidine kinase</fullName>
        <ecNumber evidence="2">2.7.13.3</ecNumber>
    </recommendedName>
</protein>
<dbReference type="SUPFAM" id="SSF55874">
    <property type="entry name" value="ATPase domain of HSP90 chaperone/DNA topoisomerase II/histidine kinase"/>
    <property type="match status" value="1"/>
</dbReference>
<evidence type="ECO:0000256" key="9">
    <source>
        <dbReference type="PROSITE-ProRule" id="PRU00169"/>
    </source>
</evidence>
<dbReference type="InterPro" id="IPR035965">
    <property type="entry name" value="PAS-like_dom_sf"/>
</dbReference>
<feature type="domain" description="PAC" evidence="13">
    <location>
        <begin position="369"/>
        <end position="421"/>
    </location>
</feature>
<dbReference type="SUPFAM" id="SSF47384">
    <property type="entry name" value="Homodimeric domain of signal transducing histidine kinase"/>
    <property type="match status" value="1"/>
</dbReference>
<evidence type="ECO:0000256" key="1">
    <source>
        <dbReference type="ARBA" id="ARBA00000085"/>
    </source>
</evidence>
<dbReference type="PROSITE" id="PS50112">
    <property type="entry name" value="PAS"/>
    <property type="match status" value="2"/>
</dbReference>
<dbReference type="InterPro" id="IPR000014">
    <property type="entry name" value="PAS"/>
</dbReference>
<dbReference type="PRINTS" id="PR00344">
    <property type="entry name" value="BCTRLSENSOR"/>
</dbReference>
<keyword evidence="5" id="KW-0547">Nucleotide-binding</keyword>
<feature type="modified residue" description="4-aspartylphosphate" evidence="9">
    <location>
        <position position="995"/>
    </location>
</feature>
<dbReference type="Gene3D" id="3.30.565.10">
    <property type="entry name" value="Histidine kinase-like ATPase, C-terminal domain"/>
    <property type="match status" value="1"/>
</dbReference>
<dbReference type="SMART" id="SM00086">
    <property type="entry name" value="PAC"/>
    <property type="match status" value="2"/>
</dbReference>
<dbReference type="InterPro" id="IPR013656">
    <property type="entry name" value="PAS_4"/>
</dbReference>
<evidence type="ECO:0000313" key="14">
    <source>
        <dbReference type="EMBL" id="TCP19713.1"/>
    </source>
</evidence>
<keyword evidence="4" id="KW-0808">Transferase</keyword>
<dbReference type="SMART" id="SM00448">
    <property type="entry name" value="REC"/>
    <property type="match status" value="1"/>
</dbReference>
<dbReference type="Pfam" id="PF00512">
    <property type="entry name" value="HisKA"/>
    <property type="match status" value="1"/>
</dbReference>
<evidence type="ECO:0000259" key="11">
    <source>
        <dbReference type="PROSITE" id="PS50110"/>
    </source>
</evidence>
<evidence type="ECO:0000256" key="5">
    <source>
        <dbReference type="ARBA" id="ARBA00022741"/>
    </source>
</evidence>
<dbReference type="InterPro" id="IPR001789">
    <property type="entry name" value="Sig_transdc_resp-reg_receiver"/>
</dbReference>
<dbReference type="SMART" id="SM00091">
    <property type="entry name" value="PAS"/>
    <property type="match status" value="4"/>
</dbReference>
<dbReference type="SUPFAM" id="SSF55785">
    <property type="entry name" value="PYP-like sensor domain (PAS domain)"/>
    <property type="match status" value="4"/>
</dbReference>
<dbReference type="Pfam" id="PF08448">
    <property type="entry name" value="PAS_4"/>
    <property type="match status" value="1"/>
</dbReference>
<feature type="non-terminal residue" evidence="14">
    <location>
        <position position="1"/>
    </location>
</feature>
<dbReference type="InterPro" id="IPR001610">
    <property type="entry name" value="PAC"/>
</dbReference>
<dbReference type="SMART" id="SM00065">
    <property type="entry name" value="GAF"/>
    <property type="match status" value="1"/>
</dbReference>
<dbReference type="PANTHER" id="PTHR43065">
    <property type="entry name" value="SENSOR HISTIDINE KINASE"/>
    <property type="match status" value="1"/>
</dbReference>
<dbReference type="CDD" id="cd00082">
    <property type="entry name" value="HisKA"/>
    <property type="match status" value="1"/>
</dbReference>
<evidence type="ECO:0000256" key="4">
    <source>
        <dbReference type="ARBA" id="ARBA00022679"/>
    </source>
</evidence>
<evidence type="ECO:0000256" key="6">
    <source>
        <dbReference type="ARBA" id="ARBA00022777"/>
    </source>
</evidence>
<comment type="caution">
    <text evidence="14">The sequence shown here is derived from an EMBL/GenBank/DDBJ whole genome shotgun (WGS) entry which is preliminary data.</text>
</comment>
<dbReference type="SUPFAM" id="SSF52172">
    <property type="entry name" value="CheY-like"/>
    <property type="match status" value="1"/>
</dbReference>
<dbReference type="InterPro" id="IPR003661">
    <property type="entry name" value="HisK_dim/P_dom"/>
</dbReference>
<dbReference type="SMART" id="SM00388">
    <property type="entry name" value="HisKA"/>
    <property type="match status" value="1"/>
</dbReference>
<evidence type="ECO:0000256" key="2">
    <source>
        <dbReference type="ARBA" id="ARBA00012438"/>
    </source>
</evidence>
<dbReference type="InterPro" id="IPR005467">
    <property type="entry name" value="His_kinase_dom"/>
</dbReference>
<dbReference type="GO" id="GO:0005524">
    <property type="term" value="F:ATP binding"/>
    <property type="evidence" value="ECO:0007669"/>
    <property type="project" value="UniProtKB-KW"/>
</dbReference>
<organism evidence="14 15">
    <name type="scientific">Rhodovulum adriaticum</name>
    <name type="common">Rhodopseudomonas adriatica</name>
    <dbReference type="NCBI Taxonomy" id="35804"/>
    <lineage>
        <taxon>Bacteria</taxon>
        <taxon>Pseudomonadati</taxon>
        <taxon>Pseudomonadota</taxon>
        <taxon>Alphaproteobacteria</taxon>
        <taxon>Rhodobacterales</taxon>
        <taxon>Paracoccaceae</taxon>
        <taxon>Rhodovulum</taxon>
    </lineage>
</organism>
<keyword evidence="7" id="KW-0067">ATP-binding</keyword>
<gene>
    <name evidence="14" type="ORF">EV656_1281</name>
</gene>
<dbReference type="Gene3D" id="3.30.450.40">
    <property type="match status" value="1"/>
</dbReference>
<dbReference type="PROSITE" id="PS50110">
    <property type="entry name" value="RESPONSE_REGULATORY"/>
    <property type="match status" value="1"/>
</dbReference>
<dbReference type="InterPro" id="IPR036890">
    <property type="entry name" value="HATPase_C_sf"/>
</dbReference>
<feature type="domain" description="PAS" evidence="12">
    <location>
        <begin position="295"/>
        <end position="340"/>
    </location>
</feature>
<keyword evidence="15" id="KW-1185">Reference proteome</keyword>
<evidence type="ECO:0000259" key="12">
    <source>
        <dbReference type="PROSITE" id="PS50112"/>
    </source>
</evidence>
<dbReference type="Pfam" id="PF02518">
    <property type="entry name" value="HATPase_c"/>
    <property type="match status" value="1"/>
</dbReference>
<dbReference type="InterPro" id="IPR000700">
    <property type="entry name" value="PAS-assoc_C"/>
</dbReference>
<feature type="domain" description="PAS" evidence="12">
    <location>
        <begin position="173"/>
        <end position="243"/>
    </location>
</feature>
<comment type="catalytic activity">
    <reaction evidence="1">
        <text>ATP + protein L-histidine = ADP + protein N-phospho-L-histidine.</text>
        <dbReference type="EC" id="2.7.13.3"/>
    </reaction>
</comment>
<reference evidence="14 15" key="1">
    <citation type="submission" date="2019-03" db="EMBL/GenBank/DDBJ databases">
        <title>Genomic Encyclopedia of Type Strains, Phase IV (KMG-IV): sequencing the most valuable type-strain genomes for metagenomic binning, comparative biology and taxonomic classification.</title>
        <authorList>
            <person name="Goeker M."/>
        </authorList>
    </citation>
    <scope>NUCLEOTIDE SEQUENCE [LARGE SCALE GENOMIC DNA]</scope>
    <source>
        <strain evidence="14 15">DSM 2781</strain>
    </source>
</reference>
<dbReference type="SUPFAM" id="SSF55781">
    <property type="entry name" value="GAF domain-like"/>
    <property type="match status" value="1"/>
</dbReference>
<dbReference type="Pfam" id="PF13426">
    <property type="entry name" value="PAS_9"/>
    <property type="match status" value="2"/>
</dbReference>
<name>A0A4R2NEM3_RHOAD</name>
<feature type="domain" description="Histidine kinase" evidence="10">
    <location>
        <begin position="695"/>
        <end position="920"/>
    </location>
</feature>
<dbReference type="CDD" id="cd00130">
    <property type="entry name" value="PAS"/>
    <property type="match status" value="3"/>
</dbReference>
<evidence type="ECO:0000256" key="7">
    <source>
        <dbReference type="ARBA" id="ARBA00022840"/>
    </source>
</evidence>
<sequence length="1068" mass="118221">IFDRLLSTAPADADQVIDNVLADIGSFFGADRSYLFQVRDAVLLDNTHEWCATGIPPMIKELQGVPIEIAAHWFERFERSEAVHISDVLAMPDEAPEKETLLMQGIKSLVALPTVVDGSIVGFVGLDAVREYRDFLPGEIRLLQSTALAMQALLHRRASEQQIEAAHHAVEAERNRFRAILDAIPDLVLELDADGRFLSYKTQDHDMLVLPPDKVIGYTLQEALPPETAEIAQKILEQTLKTGSARREDVPLDTPDGRRFYSIAAARQGGADLGQRPNVVAVVRNITQDWHRRQHVQRLGRIVEEMSDQVILADAEGRIDYVNPAFERQTGYRHAEVQGRRPGDFLRGPSTDPISAARIDAAITAREVATIEIQNYRKDGAPFWTEMRIQPMHDGHGRLEGFMSVQTDVTERKVYQAALDKRTCELIAAEERLKGAVAALPHGFAYYDAEDRLVLCNHRYKDYYPLTAPVLEPGRTFTEILRFGLARGEYAEAVGREEEWLAERLAKHRKAEHQSEQLLSSGRWLQIIERRTPDGGQVGLRIDITDYKQSVRRAEKERLAAMDASRDGIGIANKHGEVIYMNRAMLQLFSLSDRASIPGHHWRALHPPDSREYLERHVIPELERVGSWQGEVLGRRENGDTFPLEISLTMREDHGILCVARDVTQRKKDLQVQAQLRERLQVAQRREILSQFSRGIAHDFNNLLAAISGVAGLVKDGIDVEENADRILAASQSGADLVAQLFELGRKPSPRGDIDLRRPLEEACDLLRVSLADDTALKVALPANPVVAHANATDIVQMTLNLGLNARDAIREIPTEQPHEINICLCSATAADHDGSAVQIGRIMPGRDYCVIQVSDTGVGIDPQLHKRVFEPSFTTKQDDGTGLGLSVVASLVSDYGGAVTLSSERGKGSTFKVYIPVKAVCRVSSLAPSNPTEGEIGRLDGLRILVVDDNRDVLHVISEYLERAGAEVVACSDPRDVAEAVRDEPTAWSLIVTDYDMPELNGAELASIAKSHVPDLPVILVSALPDWRSRCGDLGQEVFDAALGKPISAVELVTAARHVTNISGDKT</sequence>
<dbReference type="AlphaFoldDB" id="A0A4R2NEM3"/>
<dbReference type="SMART" id="SM00387">
    <property type="entry name" value="HATPase_c"/>
    <property type="match status" value="1"/>
</dbReference>
<evidence type="ECO:0000256" key="3">
    <source>
        <dbReference type="ARBA" id="ARBA00022553"/>
    </source>
</evidence>
<evidence type="ECO:0000259" key="10">
    <source>
        <dbReference type="PROSITE" id="PS50109"/>
    </source>
</evidence>
<dbReference type="PROSITE" id="PS50109">
    <property type="entry name" value="HIS_KIN"/>
    <property type="match status" value="1"/>
</dbReference>
<keyword evidence="8" id="KW-0902">Two-component regulatory system</keyword>
<dbReference type="PROSITE" id="PS50113">
    <property type="entry name" value="PAC"/>
    <property type="match status" value="1"/>
</dbReference>
<dbReference type="EC" id="2.7.13.3" evidence="2"/>
<evidence type="ECO:0000259" key="13">
    <source>
        <dbReference type="PROSITE" id="PS50113"/>
    </source>
</evidence>
<dbReference type="OrthoDB" id="9796100at2"/>
<dbReference type="Pfam" id="PF00072">
    <property type="entry name" value="Response_reg"/>
    <property type="match status" value="1"/>
</dbReference>